<dbReference type="AlphaFoldDB" id="A0A6A7A2B2"/>
<accession>A0A6A7A2B2</accession>
<proteinExistence type="predicted"/>
<sequence length="342" mass="39291">MSHTLSFFGRLPYDIRAIVYQYLEPDQSPPFSPNDANMGFLLSCRQAKQELSELAVQTVEDLVADFNNTAPRGAEINMRSGALRCIAVNVPFSALFGSSKKGKMKRSWRQEVFASLHPLFAQYFEVVRIHITHGLSEFDTQQSLELDTLYDRGHFEVDMHNLLRDISYMIQHVNSDRQRNTDLFPTTYVKARRICLSWNLRTDVTSGDSPIIMNGKLHQAKPTRCNPTAFDDHDYNTMSAVTLDTLSQHDDNNIDLSSSKQPIFYHLHDSQRLVGEMCLQHNSRWRVSETRYYNGVLNGQETLAEYISSYELGRRPRKGLNGVTPEEYEKAEIEVQQVLWAT</sequence>
<keyword evidence="2" id="KW-1185">Reference proteome</keyword>
<gene>
    <name evidence="1" type="ORF">CC86DRAFT_381958</name>
</gene>
<protein>
    <submittedName>
        <fullName evidence="1">Uncharacterized protein</fullName>
    </submittedName>
</protein>
<evidence type="ECO:0000313" key="2">
    <source>
        <dbReference type="Proteomes" id="UP000799424"/>
    </source>
</evidence>
<dbReference type="Proteomes" id="UP000799424">
    <property type="component" value="Unassembled WGS sequence"/>
</dbReference>
<reference evidence="1" key="1">
    <citation type="journal article" date="2020" name="Stud. Mycol.">
        <title>101 Dothideomycetes genomes: a test case for predicting lifestyles and emergence of pathogens.</title>
        <authorList>
            <person name="Haridas S."/>
            <person name="Albert R."/>
            <person name="Binder M."/>
            <person name="Bloem J."/>
            <person name="Labutti K."/>
            <person name="Salamov A."/>
            <person name="Andreopoulos B."/>
            <person name="Baker S."/>
            <person name="Barry K."/>
            <person name="Bills G."/>
            <person name="Bluhm B."/>
            <person name="Cannon C."/>
            <person name="Castanera R."/>
            <person name="Culley D."/>
            <person name="Daum C."/>
            <person name="Ezra D."/>
            <person name="Gonzalez J."/>
            <person name="Henrissat B."/>
            <person name="Kuo A."/>
            <person name="Liang C."/>
            <person name="Lipzen A."/>
            <person name="Lutzoni F."/>
            <person name="Magnuson J."/>
            <person name="Mondo S."/>
            <person name="Nolan M."/>
            <person name="Ohm R."/>
            <person name="Pangilinan J."/>
            <person name="Park H.-J."/>
            <person name="Ramirez L."/>
            <person name="Alfaro M."/>
            <person name="Sun H."/>
            <person name="Tritt A."/>
            <person name="Yoshinaga Y."/>
            <person name="Zwiers L.-H."/>
            <person name="Turgeon B."/>
            <person name="Goodwin S."/>
            <person name="Spatafora J."/>
            <person name="Crous P."/>
            <person name="Grigoriev I."/>
        </authorList>
    </citation>
    <scope>NUCLEOTIDE SEQUENCE</scope>
    <source>
        <strain evidence="1">CBS 113818</strain>
    </source>
</reference>
<dbReference type="OrthoDB" id="3711359at2759"/>
<dbReference type="EMBL" id="MU006225">
    <property type="protein sequence ID" value="KAF2826899.1"/>
    <property type="molecule type" value="Genomic_DNA"/>
</dbReference>
<name>A0A6A7A2B2_9PLEO</name>
<organism evidence="1 2">
    <name type="scientific">Ophiobolus disseminans</name>
    <dbReference type="NCBI Taxonomy" id="1469910"/>
    <lineage>
        <taxon>Eukaryota</taxon>
        <taxon>Fungi</taxon>
        <taxon>Dikarya</taxon>
        <taxon>Ascomycota</taxon>
        <taxon>Pezizomycotina</taxon>
        <taxon>Dothideomycetes</taxon>
        <taxon>Pleosporomycetidae</taxon>
        <taxon>Pleosporales</taxon>
        <taxon>Pleosporineae</taxon>
        <taxon>Phaeosphaeriaceae</taxon>
        <taxon>Ophiobolus</taxon>
    </lineage>
</organism>
<evidence type="ECO:0000313" key="1">
    <source>
        <dbReference type="EMBL" id="KAF2826899.1"/>
    </source>
</evidence>